<organism evidence="1 2">
    <name type="scientific">Pristionchus entomophagus</name>
    <dbReference type="NCBI Taxonomy" id="358040"/>
    <lineage>
        <taxon>Eukaryota</taxon>
        <taxon>Metazoa</taxon>
        <taxon>Ecdysozoa</taxon>
        <taxon>Nematoda</taxon>
        <taxon>Chromadorea</taxon>
        <taxon>Rhabditida</taxon>
        <taxon>Rhabditina</taxon>
        <taxon>Diplogasteromorpha</taxon>
        <taxon>Diplogasteroidea</taxon>
        <taxon>Neodiplogasteridae</taxon>
        <taxon>Pristionchus</taxon>
    </lineage>
</organism>
<protein>
    <recommendedName>
        <fullName evidence="3">NAD(P)H-hydrate epimerase</fullName>
    </recommendedName>
</protein>
<feature type="non-terminal residue" evidence="1">
    <location>
        <position position="1"/>
    </location>
</feature>
<evidence type="ECO:0000313" key="1">
    <source>
        <dbReference type="EMBL" id="GMS90519.1"/>
    </source>
</evidence>
<dbReference type="EMBL" id="BTSX01000003">
    <property type="protein sequence ID" value="GMS90519.1"/>
    <property type="molecule type" value="Genomic_DNA"/>
</dbReference>
<keyword evidence="2" id="KW-1185">Reference proteome</keyword>
<proteinExistence type="predicted"/>
<evidence type="ECO:0008006" key="3">
    <source>
        <dbReference type="Google" id="ProtNLM"/>
    </source>
</evidence>
<evidence type="ECO:0000313" key="2">
    <source>
        <dbReference type="Proteomes" id="UP001432027"/>
    </source>
</evidence>
<reference evidence="1" key="1">
    <citation type="submission" date="2023-10" db="EMBL/GenBank/DDBJ databases">
        <title>Genome assembly of Pristionchus species.</title>
        <authorList>
            <person name="Yoshida K."/>
            <person name="Sommer R.J."/>
        </authorList>
    </citation>
    <scope>NUCLEOTIDE SEQUENCE</scope>
    <source>
        <strain evidence="1">RS0144</strain>
    </source>
</reference>
<sequence length="344" mass="39648">SSEMIYSLKAKVEGAVTSLDFGSLAKDTKMRKVRAMKKIVNVMASLIAPNDEEELMQMYLQSVIPNAWRENSDPNMDKIFEEVANQYENTDDRRTREVILSSIANVIGPTKLQTYIPGLSSRKYHNAKLRVRSSVPFEEPPDIIRTRYHPERLNYFITFITSLIVSTGLPYGERKVKTSDGTSLSIPNTIRLHQHAEIIRMYRMCGIGKGKLFENLSGFTRNSLRHLDIGKHKIRPEKIHLYDCALQLFKQKLEGIQTHNNTLKEVAEAMSELANGVEKFNEGWALKGKRKNVNYHPKAKNFAEKMFRQGNTSQRKMDPAEVERLMKENDQIKPFERMNAQQIR</sequence>
<accession>A0AAV5TCR1</accession>
<dbReference type="AlphaFoldDB" id="A0AAV5TCR1"/>
<dbReference type="PANTHER" id="PTHR33845:SF1">
    <property type="entry name" value="C2H2-TYPE DOMAIN-CONTAINING PROTEIN"/>
    <property type="match status" value="1"/>
</dbReference>
<dbReference type="PANTHER" id="PTHR33845">
    <property type="entry name" value="C2H2-TYPE DOMAIN-CONTAINING PROTEIN"/>
    <property type="match status" value="1"/>
</dbReference>
<dbReference type="Proteomes" id="UP001432027">
    <property type="component" value="Unassembled WGS sequence"/>
</dbReference>
<gene>
    <name evidence="1" type="ORF">PENTCL1PPCAC_12694</name>
</gene>
<name>A0AAV5TCR1_9BILA</name>
<comment type="caution">
    <text evidence="1">The sequence shown here is derived from an EMBL/GenBank/DDBJ whole genome shotgun (WGS) entry which is preliminary data.</text>
</comment>